<evidence type="ECO:0000259" key="8">
    <source>
        <dbReference type="PROSITE" id="PS50850"/>
    </source>
</evidence>
<dbReference type="GO" id="GO:0016020">
    <property type="term" value="C:membrane"/>
    <property type="evidence" value="ECO:0007669"/>
    <property type="project" value="UniProtKB-SubCell"/>
</dbReference>
<evidence type="ECO:0000313" key="10">
    <source>
        <dbReference type="Proteomes" id="UP000286045"/>
    </source>
</evidence>
<proteinExistence type="inferred from homology"/>
<evidence type="ECO:0000256" key="1">
    <source>
        <dbReference type="ARBA" id="ARBA00004141"/>
    </source>
</evidence>
<comment type="similarity">
    <text evidence="2">Belongs to the major facilitator superfamily. Sugar transporter (TC 2.A.1.1) family.</text>
</comment>
<feature type="transmembrane region" description="Helical" evidence="7">
    <location>
        <begin position="114"/>
        <end position="133"/>
    </location>
</feature>
<feature type="transmembrane region" description="Helical" evidence="7">
    <location>
        <begin position="139"/>
        <end position="160"/>
    </location>
</feature>
<dbReference type="Gene3D" id="1.20.1250.20">
    <property type="entry name" value="MFS general substrate transporter like domains"/>
    <property type="match status" value="1"/>
</dbReference>
<dbReference type="InterPro" id="IPR036259">
    <property type="entry name" value="MFS_trans_sf"/>
</dbReference>
<evidence type="ECO:0000256" key="4">
    <source>
        <dbReference type="ARBA" id="ARBA00022692"/>
    </source>
</evidence>
<dbReference type="Proteomes" id="UP000286045">
    <property type="component" value="Unassembled WGS sequence"/>
</dbReference>
<dbReference type="PANTHER" id="PTHR48022:SF20">
    <property type="entry name" value="MAJOR FACILITATOR SUPERFAMILY (MFS) PROFILE DOMAIN-CONTAINING PROTEIN-RELATED"/>
    <property type="match status" value="1"/>
</dbReference>
<keyword evidence="6 7" id="KW-0472">Membrane</keyword>
<dbReference type="PANTHER" id="PTHR48022">
    <property type="entry name" value="PLASTIDIC GLUCOSE TRANSPORTER 4"/>
    <property type="match status" value="1"/>
</dbReference>
<dbReference type="GO" id="GO:0005351">
    <property type="term" value="F:carbohydrate:proton symporter activity"/>
    <property type="evidence" value="ECO:0007669"/>
    <property type="project" value="TreeGrafter"/>
</dbReference>
<dbReference type="InterPro" id="IPR020846">
    <property type="entry name" value="MFS_dom"/>
</dbReference>
<gene>
    <name evidence="9" type="ORF">EKO27_g9595</name>
</gene>
<keyword evidence="5 7" id="KW-1133">Transmembrane helix</keyword>
<evidence type="ECO:0000256" key="7">
    <source>
        <dbReference type="SAM" id="Phobius"/>
    </source>
</evidence>
<organism evidence="9 10">
    <name type="scientific">Xylaria grammica</name>
    <dbReference type="NCBI Taxonomy" id="363999"/>
    <lineage>
        <taxon>Eukaryota</taxon>
        <taxon>Fungi</taxon>
        <taxon>Dikarya</taxon>
        <taxon>Ascomycota</taxon>
        <taxon>Pezizomycotina</taxon>
        <taxon>Sordariomycetes</taxon>
        <taxon>Xylariomycetidae</taxon>
        <taxon>Xylariales</taxon>
        <taxon>Xylariaceae</taxon>
        <taxon>Xylaria</taxon>
    </lineage>
</organism>
<feature type="non-terminal residue" evidence="9">
    <location>
        <position position="381"/>
    </location>
</feature>
<feature type="transmembrane region" description="Helical" evidence="7">
    <location>
        <begin position="342"/>
        <end position="366"/>
    </location>
</feature>
<keyword evidence="3" id="KW-0813">Transport</keyword>
<evidence type="ECO:0000313" key="9">
    <source>
        <dbReference type="EMBL" id="RWA05510.1"/>
    </source>
</evidence>
<dbReference type="InterPro" id="IPR005829">
    <property type="entry name" value="Sugar_transporter_CS"/>
</dbReference>
<feature type="transmembrane region" description="Helical" evidence="7">
    <location>
        <begin position="307"/>
        <end position="330"/>
    </location>
</feature>
<evidence type="ECO:0000256" key="6">
    <source>
        <dbReference type="ARBA" id="ARBA00023136"/>
    </source>
</evidence>
<dbReference type="PROSITE" id="PS00216">
    <property type="entry name" value="SUGAR_TRANSPORT_1"/>
    <property type="match status" value="1"/>
</dbReference>
<evidence type="ECO:0000256" key="3">
    <source>
        <dbReference type="ARBA" id="ARBA00022448"/>
    </source>
</evidence>
<dbReference type="InterPro" id="IPR005828">
    <property type="entry name" value="MFS_sugar_transport-like"/>
</dbReference>
<feature type="transmembrane region" description="Helical" evidence="7">
    <location>
        <begin position="199"/>
        <end position="222"/>
    </location>
</feature>
<feature type="transmembrane region" description="Helical" evidence="7">
    <location>
        <begin position="86"/>
        <end position="107"/>
    </location>
</feature>
<feature type="transmembrane region" description="Helical" evidence="7">
    <location>
        <begin position="167"/>
        <end position="187"/>
    </location>
</feature>
<evidence type="ECO:0000256" key="2">
    <source>
        <dbReference type="ARBA" id="ARBA00010992"/>
    </source>
</evidence>
<reference evidence="9 10" key="1">
    <citation type="submission" date="2018-12" db="EMBL/GenBank/DDBJ databases">
        <title>Draft genome sequence of Xylaria grammica IHI A82.</title>
        <authorList>
            <person name="Buettner E."/>
            <person name="Kellner H."/>
        </authorList>
    </citation>
    <scope>NUCLEOTIDE SEQUENCE [LARGE SCALE GENOMIC DNA]</scope>
    <source>
        <strain evidence="9 10">IHI A82</strain>
    </source>
</reference>
<feature type="transmembrane region" description="Helical" evidence="7">
    <location>
        <begin position="39"/>
        <end position="66"/>
    </location>
</feature>
<keyword evidence="10" id="KW-1185">Reference proteome</keyword>
<dbReference type="PRINTS" id="PR00171">
    <property type="entry name" value="SUGRTRNSPORT"/>
</dbReference>
<dbReference type="InterPro" id="IPR003663">
    <property type="entry name" value="Sugar/inositol_transpt"/>
</dbReference>
<dbReference type="SUPFAM" id="SSF103473">
    <property type="entry name" value="MFS general substrate transporter"/>
    <property type="match status" value="1"/>
</dbReference>
<evidence type="ECO:0000256" key="5">
    <source>
        <dbReference type="ARBA" id="ARBA00022989"/>
    </source>
</evidence>
<keyword evidence="4 7" id="KW-0812">Transmembrane</keyword>
<comment type="caution">
    <text evidence="9">The sequence shown here is derived from an EMBL/GenBank/DDBJ whole genome shotgun (WGS) entry which is preliminary data.</text>
</comment>
<dbReference type="EMBL" id="RYZI01000432">
    <property type="protein sequence ID" value="RWA05510.1"/>
    <property type="molecule type" value="Genomic_DNA"/>
</dbReference>
<protein>
    <recommendedName>
        <fullName evidence="8">Major facilitator superfamily (MFS) profile domain-containing protein</fullName>
    </recommendedName>
</protein>
<feature type="domain" description="Major facilitator superfamily (MFS) profile" evidence="8">
    <location>
        <begin position="39"/>
        <end position="381"/>
    </location>
</feature>
<dbReference type="InterPro" id="IPR050360">
    <property type="entry name" value="MFS_Sugar_Transporters"/>
</dbReference>
<accession>A0A439CTL9</accession>
<dbReference type="Pfam" id="PF00083">
    <property type="entry name" value="Sugar_tr"/>
    <property type="match status" value="1"/>
</dbReference>
<name>A0A439CTL9_9PEZI</name>
<comment type="subcellular location">
    <subcellularLocation>
        <location evidence="1">Membrane</location>
        <topology evidence="1">Multi-pass membrane protein</topology>
    </subcellularLocation>
</comment>
<dbReference type="PROSITE" id="PS50850">
    <property type="entry name" value="MFS"/>
    <property type="match status" value="1"/>
</dbReference>
<sequence length="381" mass="41583">MGAGVDNAAVYDAALKRRQSMMGASGPMALVKNFKVFRIALFACIGGVLYGYNQGMFSGLLAMPAFQSHMGEYDPFDPTADQTKKGWLTAILELGAWIGTLLSGFIAETISRKYGVLVAVSVFVLGVVVQATAQSTGHNGILAGRFVTGMGVGSLAAIVPIYNSEQLAITFGILISFWIDYGTNYIGGTELGKQKDAAWLVPITLQLFPAAILFVGMIFMPFSPRWLVHHNREAEARNVLAKLRGLGADHDLVELEFLEIKAQSQFEKRTVAEHFPHLREPTAWNTFKLQFVAIKSLFRTKPMFKRVVVATVTMFFQQWTGINAVLYYAPSIFQSLGLNSNTVSLLATGVVGILLFVFTIPAVLYIDRVGRKPVLTVGAIG</sequence>
<dbReference type="AlphaFoldDB" id="A0A439CTL9"/>